<evidence type="ECO:0000256" key="3">
    <source>
        <dbReference type="ARBA" id="ARBA00022448"/>
    </source>
</evidence>
<feature type="transmembrane region" description="Helical" evidence="8">
    <location>
        <begin position="126"/>
        <end position="147"/>
    </location>
</feature>
<feature type="transmembrane region" description="Helical" evidence="8">
    <location>
        <begin position="94"/>
        <end position="114"/>
    </location>
</feature>
<evidence type="ECO:0000256" key="6">
    <source>
        <dbReference type="ARBA" id="ARBA00022989"/>
    </source>
</evidence>
<dbReference type="InterPro" id="IPR037294">
    <property type="entry name" value="ABC_BtuC-like"/>
</dbReference>
<gene>
    <name evidence="9" type="primary">hmuU</name>
    <name evidence="9" type="ORF">HG66A1_08920</name>
</gene>
<protein>
    <submittedName>
        <fullName evidence="9">Hemin transport system permease protein HmuU</fullName>
    </submittedName>
</protein>
<keyword evidence="7 8" id="KW-0472">Membrane</keyword>
<organism evidence="9 10">
    <name type="scientific">Gimesia chilikensis</name>
    <dbReference type="NCBI Taxonomy" id="2605989"/>
    <lineage>
        <taxon>Bacteria</taxon>
        <taxon>Pseudomonadati</taxon>
        <taxon>Planctomycetota</taxon>
        <taxon>Planctomycetia</taxon>
        <taxon>Planctomycetales</taxon>
        <taxon>Planctomycetaceae</taxon>
        <taxon>Gimesia</taxon>
    </lineage>
</organism>
<keyword evidence="4" id="KW-1003">Cell membrane</keyword>
<evidence type="ECO:0000256" key="8">
    <source>
        <dbReference type="SAM" id="Phobius"/>
    </source>
</evidence>
<feature type="transmembrane region" description="Helical" evidence="8">
    <location>
        <begin position="250"/>
        <end position="277"/>
    </location>
</feature>
<sequence length="346" mass="35802">MRPTQPRFAVWRILPFLGGLLLALLVGIHFGAVQLSLSEIWQGLTGAAAGAQIETILWQIRLPRVVLAACVGAGLAIAGAAFQGVFRNPLADPFVIGASSGAALGATLALLCLAGSVTVITSTGQVPWLILAAFGGAMLIVGAVFVIASLSNLGRSAPLLTLILAGMALSSFTGALVSLIMFLNHEMLNTIFNWLLGSFSGRHWNEIAIAGPVILVSGGLIWMLSRPLDLLSFGDETAMSLGLPSGKVRLLILAAATLCTAACVSVSGVIGFLGLMAPHMTRILLGPRHGLLIPGSALLGATLLVIADTLARTVIAPTEIPVGVVTALMGCPFFLFLLISRGRQTM</sequence>
<comment type="subcellular location">
    <subcellularLocation>
        <location evidence="1">Cell membrane</location>
        <topology evidence="1">Multi-pass membrane protein</topology>
    </subcellularLocation>
</comment>
<evidence type="ECO:0000256" key="2">
    <source>
        <dbReference type="ARBA" id="ARBA00007935"/>
    </source>
</evidence>
<name>A0A517PIC0_9PLAN</name>
<dbReference type="InterPro" id="IPR000522">
    <property type="entry name" value="ABC_transptr_permease_BtuC"/>
</dbReference>
<keyword evidence="10" id="KW-1185">Reference proteome</keyword>
<feature type="transmembrane region" description="Helical" evidence="8">
    <location>
        <begin position="40"/>
        <end position="58"/>
    </location>
</feature>
<keyword evidence="5 8" id="KW-0812">Transmembrane</keyword>
<feature type="transmembrane region" description="Helical" evidence="8">
    <location>
        <begin position="65"/>
        <end position="82"/>
    </location>
</feature>
<dbReference type="AlphaFoldDB" id="A0A517PIC0"/>
<evidence type="ECO:0000256" key="7">
    <source>
        <dbReference type="ARBA" id="ARBA00023136"/>
    </source>
</evidence>
<dbReference type="PANTHER" id="PTHR30472">
    <property type="entry name" value="FERRIC ENTEROBACTIN TRANSPORT SYSTEM PERMEASE PROTEIN"/>
    <property type="match status" value="1"/>
</dbReference>
<dbReference type="PANTHER" id="PTHR30472:SF25">
    <property type="entry name" value="ABC TRANSPORTER PERMEASE PROTEIN MJ0876-RELATED"/>
    <property type="match status" value="1"/>
</dbReference>
<evidence type="ECO:0000313" key="10">
    <source>
        <dbReference type="Proteomes" id="UP000320421"/>
    </source>
</evidence>
<dbReference type="RefSeq" id="WP_197996978.1">
    <property type="nucleotide sequence ID" value="NZ_CP036266.1"/>
</dbReference>
<dbReference type="EMBL" id="CP036266">
    <property type="protein sequence ID" value="QDT19128.1"/>
    <property type="molecule type" value="Genomic_DNA"/>
</dbReference>
<comment type="similarity">
    <text evidence="2">Belongs to the binding-protein-dependent transport system permease family. FecCD subfamily.</text>
</comment>
<dbReference type="Pfam" id="PF01032">
    <property type="entry name" value="FecCD"/>
    <property type="match status" value="1"/>
</dbReference>
<feature type="transmembrane region" description="Helical" evidence="8">
    <location>
        <begin position="289"/>
        <end position="308"/>
    </location>
</feature>
<evidence type="ECO:0000256" key="4">
    <source>
        <dbReference type="ARBA" id="ARBA00022475"/>
    </source>
</evidence>
<evidence type="ECO:0000256" key="5">
    <source>
        <dbReference type="ARBA" id="ARBA00022692"/>
    </source>
</evidence>
<accession>A0A517PIC0</accession>
<dbReference type="GO" id="GO:0022857">
    <property type="term" value="F:transmembrane transporter activity"/>
    <property type="evidence" value="ECO:0007669"/>
    <property type="project" value="InterPro"/>
</dbReference>
<keyword evidence="6 8" id="KW-1133">Transmembrane helix</keyword>
<feature type="transmembrane region" description="Helical" evidence="8">
    <location>
        <begin position="320"/>
        <end position="339"/>
    </location>
</feature>
<feature type="transmembrane region" description="Helical" evidence="8">
    <location>
        <begin position="12"/>
        <end position="34"/>
    </location>
</feature>
<keyword evidence="3" id="KW-0813">Transport</keyword>
<dbReference type="SUPFAM" id="SSF81345">
    <property type="entry name" value="ABC transporter involved in vitamin B12 uptake, BtuC"/>
    <property type="match status" value="1"/>
</dbReference>
<dbReference type="Proteomes" id="UP000320421">
    <property type="component" value="Chromosome"/>
</dbReference>
<dbReference type="FunFam" id="1.10.3470.10:FF:000001">
    <property type="entry name" value="Vitamin B12 ABC transporter permease BtuC"/>
    <property type="match status" value="1"/>
</dbReference>
<dbReference type="CDD" id="cd06550">
    <property type="entry name" value="TM_ABC_iron-siderophores_like"/>
    <property type="match status" value="1"/>
</dbReference>
<feature type="transmembrane region" description="Helical" evidence="8">
    <location>
        <begin position="159"/>
        <end position="183"/>
    </location>
</feature>
<dbReference type="Gene3D" id="1.10.3470.10">
    <property type="entry name" value="ABC transporter involved in vitamin B12 uptake, BtuC"/>
    <property type="match status" value="1"/>
</dbReference>
<dbReference type="GO" id="GO:0005886">
    <property type="term" value="C:plasma membrane"/>
    <property type="evidence" value="ECO:0007669"/>
    <property type="project" value="UniProtKB-SubCell"/>
</dbReference>
<reference evidence="9 10" key="1">
    <citation type="submission" date="2019-02" db="EMBL/GenBank/DDBJ databases">
        <title>Deep-cultivation of Planctomycetes and their phenomic and genomic characterization uncovers novel biology.</title>
        <authorList>
            <person name="Wiegand S."/>
            <person name="Jogler M."/>
            <person name="Boedeker C."/>
            <person name="Pinto D."/>
            <person name="Vollmers J."/>
            <person name="Rivas-Marin E."/>
            <person name="Kohn T."/>
            <person name="Peeters S.H."/>
            <person name="Heuer A."/>
            <person name="Rast P."/>
            <person name="Oberbeckmann S."/>
            <person name="Bunk B."/>
            <person name="Jeske O."/>
            <person name="Meyerdierks A."/>
            <person name="Storesund J.E."/>
            <person name="Kallscheuer N."/>
            <person name="Luecker S."/>
            <person name="Lage O.M."/>
            <person name="Pohl T."/>
            <person name="Merkel B.J."/>
            <person name="Hornburger P."/>
            <person name="Mueller R.-W."/>
            <person name="Bruemmer F."/>
            <person name="Labrenz M."/>
            <person name="Spormann A.M."/>
            <person name="Op den Camp H."/>
            <person name="Overmann J."/>
            <person name="Amann R."/>
            <person name="Jetten M.S.M."/>
            <person name="Mascher T."/>
            <person name="Medema M.H."/>
            <person name="Devos D.P."/>
            <person name="Kaster A.-K."/>
            <person name="Ovreas L."/>
            <person name="Rohde M."/>
            <person name="Galperin M.Y."/>
            <person name="Jogler C."/>
        </authorList>
    </citation>
    <scope>NUCLEOTIDE SEQUENCE [LARGE SCALE GENOMIC DNA]</scope>
    <source>
        <strain evidence="9 10">HG66A1</strain>
    </source>
</reference>
<feature type="transmembrane region" description="Helical" evidence="8">
    <location>
        <begin position="204"/>
        <end position="224"/>
    </location>
</feature>
<evidence type="ECO:0000313" key="9">
    <source>
        <dbReference type="EMBL" id="QDT19128.1"/>
    </source>
</evidence>
<evidence type="ECO:0000256" key="1">
    <source>
        <dbReference type="ARBA" id="ARBA00004651"/>
    </source>
</evidence>
<proteinExistence type="inferred from homology"/>